<dbReference type="InterPro" id="IPR051289">
    <property type="entry name" value="LAGLIDADG_Endonuclease"/>
</dbReference>
<dbReference type="Gene3D" id="3.10.28.10">
    <property type="entry name" value="Homing endonucleases"/>
    <property type="match status" value="2"/>
</dbReference>
<dbReference type="GO" id="GO:0005739">
    <property type="term" value="C:mitochondrion"/>
    <property type="evidence" value="ECO:0007669"/>
    <property type="project" value="UniProtKB-ARBA"/>
</dbReference>
<dbReference type="PANTHER" id="PTHR36181:SF2">
    <property type="entry name" value="INTRON-ENCODED ENDONUCLEASE AI3-RELATED"/>
    <property type="match status" value="1"/>
</dbReference>
<sequence length="231" mass="27281">MDDYIKKFWVGLMDGDGSIQVNHWKEKSLQYRLVIKLKNDILNYEMLNLISKTIGGYVRTVKQDVIWVVNKKEDIVEILKIFEEYPLLTSKKICQLNFLKTCLTKNSMNYYLKNRNNKFYNQSEILKAPFITPSYFKEWLSGFIEAEGCFSLRKSNAHSFSIGQNDDLYLIEAIKLHFEASNAVRNSYDNFYALEIYKKEVLKRIITHCSNYPLLGEKRISFEKFSEKLNN</sequence>
<dbReference type="InterPro" id="IPR027434">
    <property type="entry name" value="Homing_endonucl"/>
</dbReference>
<dbReference type="GeneID" id="41954379"/>
<geneLocation type="mitochondrion" evidence="2"/>
<dbReference type="RefSeq" id="YP_009704213.1">
    <property type="nucleotide sequence ID" value="NC_044963.1"/>
</dbReference>
<dbReference type="AlphaFoldDB" id="A0A5C1V9Q3"/>
<dbReference type="EMBL" id="MG010657">
    <property type="protein sequence ID" value="QEN73776.1"/>
    <property type="molecule type" value="Genomic_DNA"/>
</dbReference>
<dbReference type="InterPro" id="IPR004860">
    <property type="entry name" value="LAGLIDADG_dom"/>
</dbReference>
<feature type="domain" description="Homing endonuclease LAGLIDADG" evidence="1">
    <location>
        <begin position="9"/>
        <end position="101"/>
    </location>
</feature>
<organism evidence="2">
    <name type="scientific">Ceratocystis fimbriata</name>
    <dbReference type="NCBI Taxonomy" id="5158"/>
    <lineage>
        <taxon>Eukaryota</taxon>
        <taxon>Fungi</taxon>
        <taxon>Dikarya</taxon>
        <taxon>Ascomycota</taxon>
        <taxon>Pezizomycotina</taxon>
        <taxon>Sordariomycetes</taxon>
        <taxon>Hypocreomycetidae</taxon>
        <taxon>Microascales</taxon>
        <taxon>Ceratocystidaceae</taxon>
        <taxon>Ceratocystis</taxon>
    </lineage>
</organism>
<evidence type="ECO:0000313" key="2">
    <source>
        <dbReference type="EMBL" id="QEN73776.1"/>
    </source>
</evidence>
<proteinExistence type="predicted"/>
<reference evidence="2" key="1">
    <citation type="submission" date="2017-09" db="EMBL/GenBank/DDBJ databases">
        <title>Comparative analysis of mitochondrial genomes in Ceratocystis.</title>
        <authorList>
            <person name="Naidoo K."/>
            <person name="Steenkamp E.T."/>
            <person name="Coetzee M.P.A."/>
            <person name="Kleeper P."/>
            <person name="Wingfield M.J."/>
            <person name="Wingfield B.D."/>
        </authorList>
    </citation>
    <scope>NUCLEOTIDE SEQUENCE</scope>
    <source>
        <strain evidence="2">CMW15049</strain>
    </source>
</reference>
<dbReference type="GO" id="GO:0004519">
    <property type="term" value="F:endonuclease activity"/>
    <property type="evidence" value="ECO:0007669"/>
    <property type="project" value="UniProtKB-KW"/>
</dbReference>
<feature type="domain" description="Homing endonuclease LAGLIDADG" evidence="1">
    <location>
        <begin position="140"/>
        <end position="227"/>
    </location>
</feature>
<dbReference type="Pfam" id="PF00961">
    <property type="entry name" value="LAGLIDADG_1"/>
    <property type="match status" value="2"/>
</dbReference>
<keyword evidence="2" id="KW-0378">Hydrolase</keyword>
<keyword evidence="2" id="KW-0496">Mitochondrion</keyword>
<gene>
    <name evidence="2" type="primary">oi9cox1</name>
</gene>
<evidence type="ECO:0000259" key="1">
    <source>
        <dbReference type="Pfam" id="PF00961"/>
    </source>
</evidence>
<name>A0A5C1V9Q3_9PEZI</name>
<accession>A0A5C1V9Q3</accession>
<dbReference type="PANTHER" id="PTHR36181">
    <property type="entry name" value="INTRON-ENCODED ENDONUCLEASE AI3-RELATED"/>
    <property type="match status" value="1"/>
</dbReference>
<keyword evidence="2" id="KW-0255">Endonuclease</keyword>
<keyword evidence="2" id="KW-0540">Nuclease</keyword>
<dbReference type="SUPFAM" id="SSF55608">
    <property type="entry name" value="Homing endonucleases"/>
    <property type="match status" value="2"/>
</dbReference>
<protein>
    <submittedName>
        <fullName evidence="2">LAGLIDADG endonuclease</fullName>
    </submittedName>
</protein>